<dbReference type="Gene3D" id="3.40.50.300">
    <property type="entry name" value="P-loop containing nucleotide triphosphate hydrolases"/>
    <property type="match status" value="1"/>
</dbReference>
<dbReference type="RefSeq" id="WP_078927321.1">
    <property type="nucleotide sequence ID" value="NZ_FUXB01000018.1"/>
</dbReference>
<dbReference type="GeneID" id="70584441"/>
<evidence type="ECO:0000313" key="3">
    <source>
        <dbReference type="Proteomes" id="UP000190834"/>
    </source>
</evidence>
<dbReference type="Proteomes" id="UP000190834">
    <property type="component" value="Unassembled WGS sequence"/>
</dbReference>
<reference evidence="3" key="1">
    <citation type="submission" date="2017-02" db="EMBL/GenBank/DDBJ databases">
        <authorList>
            <person name="Varghese N."/>
            <person name="Submissions S."/>
        </authorList>
    </citation>
    <scope>NUCLEOTIDE SEQUENCE [LARGE SCALE GENOMIC DNA]</scope>
    <source>
        <strain evidence="3">DSM 19608</strain>
    </source>
</reference>
<protein>
    <submittedName>
        <fullName evidence="2">Uncharacterized protein</fullName>
    </submittedName>
</protein>
<feature type="coiled-coil region" evidence="1">
    <location>
        <begin position="223"/>
        <end position="250"/>
    </location>
</feature>
<evidence type="ECO:0000313" key="2">
    <source>
        <dbReference type="EMBL" id="SKA22886.1"/>
    </source>
</evidence>
<gene>
    <name evidence="2" type="ORF">SAMN02745782_02973</name>
</gene>
<organism evidence="2 3">
    <name type="scientific">Vibrio cincinnatiensis DSM 19608</name>
    <dbReference type="NCBI Taxonomy" id="1123491"/>
    <lineage>
        <taxon>Bacteria</taxon>
        <taxon>Pseudomonadati</taxon>
        <taxon>Pseudomonadota</taxon>
        <taxon>Gammaproteobacteria</taxon>
        <taxon>Vibrionales</taxon>
        <taxon>Vibrionaceae</taxon>
        <taxon>Vibrio</taxon>
    </lineage>
</organism>
<dbReference type="OrthoDB" id="103556at2"/>
<dbReference type="STRING" id="1123491.SAMN02745782_02973"/>
<accession>A0A1T4S461</accession>
<keyword evidence="3" id="KW-1185">Reference proteome</keyword>
<dbReference type="EMBL" id="FUXB01000018">
    <property type="protein sequence ID" value="SKA22886.1"/>
    <property type="molecule type" value="Genomic_DNA"/>
</dbReference>
<evidence type="ECO:0000256" key="1">
    <source>
        <dbReference type="SAM" id="Coils"/>
    </source>
</evidence>
<sequence length="607" mass="69660">MIISKIEVLGDNKPTAYLEFKKGLNVVVGPSNTGKSYVIQCFKYAFGATKPPKKIKQSNGYTNLKLTLENNGNLTVITRSLIDGKTVIIEEIDQNGHITTEELKIKHANGFSNLSNYLLRKFGLNDKLLLKGKEKLTNSSMSLRVLEQVLIMDEARIVGEHSPLGTGDKGERTLETSFLRTLLTNLDDKEIKSLIPKAKEFNKNNSKIYELQGIIDTIYPYDTDELMGQKNELEKEIENLEEKYSLLSYKFENYFSNSKEQIKLKEKILKDIDITSNKIREDKVLKSRFELLTSKYNSDKDRLIAINESTRQFQNYSYASCPTCEQKIPENTGFGSEKMSSVLNGTLAEINKIDLKIEDLKLATLDIVNNIKLNEDSLKELNSELENIDGKKNYLTFDISDFNEIHTDIIKNKRDLYNIEHKVKDKSRITDEINSLSIKNTTLDVDYFQSDYSDEIFKLSKNVEAILNRWGFPDYKPTEYDKSTRDLIIGGSPRVDFGKGYRAVSCSAYIIGLMETMAERHPKFVVLDSPITTFKDADRDAGEVADPEDEISEDVIYSFYRDLCDSYLDKQIIVFENREPDTDLINKMKYIKFTRKNNEGRYGFFPL</sequence>
<dbReference type="InterPro" id="IPR027417">
    <property type="entry name" value="P-loop_NTPase"/>
</dbReference>
<dbReference type="AlphaFoldDB" id="A0A1T4S461"/>
<name>A0A1T4S461_VIBCI</name>
<proteinExistence type="predicted"/>
<dbReference type="SUPFAM" id="SSF52540">
    <property type="entry name" value="P-loop containing nucleoside triphosphate hydrolases"/>
    <property type="match status" value="1"/>
</dbReference>
<keyword evidence="1" id="KW-0175">Coiled coil</keyword>